<evidence type="ECO:0000256" key="1">
    <source>
        <dbReference type="ARBA" id="ARBA00006910"/>
    </source>
</evidence>
<accession>A0A1R0GMB0</accession>
<evidence type="ECO:0000259" key="6">
    <source>
        <dbReference type="Pfam" id="PF04106"/>
    </source>
</evidence>
<reference evidence="9 10" key="1">
    <citation type="journal article" date="2016" name="Mol. Biol. Evol.">
        <title>Genome-Wide Survey of Gut Fungi (Harpellales) Reveals the First Horizontally Transferred Ubiquitin Gene from a Mosquito Host.</title>
        <authorList>
            <person name="Wang Y."/>
            <person name="White M.M."/>
            <person name="Kvist S."/>
            <person name="Moncalvo J.M."/>
        </authorList>
    </citation>
    <scope>NUCLEOTIDE SEQUENCE [LARGE SCALE GENOMIC DNA]</scope>
    <source>
        <strain evidence="9 10">ALG-7-W6</strain>
    </source>
</reference>
<dbReference type="InterPro" id="IPR048940">
    <property type="entry name" value="ATG5_HBR"/>
</dbReference>
<comment type="similarity">
    <text evidence="1 5">Belongs to the ATG5 family.</text>
</comment>
<dbReference type="PANTHER" id="PTHR13040:SF2">
    <property type="entry name" value="AUTOPHAGY PROTEIN 5"/>
    <property type="match status" value="1"/>
</dbReference>
<keyword evidence="4 5" id="KW-0072">Autophagy</keyword>
<comment type="subcellular location">
    <subcellularLocation>
        <location evidence="5">Preautophagosomal structure membrane</location>
        <topology evidence="5">Peripheral membrane protein</topology>
    </subcellularLocation>
</comment>
<organism evidence="9 10">
    <name type="scientific">Smittium mucronatum</name>
    <dbReference type="NCBI Taxonomy" id="133383"/>
    <lineage>
        <taxon>Eukaryota</taxon>
        <taxon>Fungi</taxon>
        <taxon>Fungi incertae sedis</taxon>
        <taxon>Zoopagomycota</taxon>
        <taxon>Kickxellomycotina</taxon>
        <taxon>Harpellomycetes</taxon>
        <taxon>Harpellales</taxon>
        <taxon>Legeriomycetaceae</taxon>
        <taxon>Smittium</taxon>
    </lineage>
</organism>
<keyword evidence="5" id="KW-0813">Transport</keyword>
<evidence type="ECO:0000259" key="7">
    <source>
        <dbReference type="Pfam" id="PF20637"/>
    </source>
</evidence>
<dbReference type="InterPro" id="IPR042527">
    <property type="entry name" value="Atg5_UblA_dom_sf"/>
</dbReference>
<keyword evidence="3 5" id="KW-0832">Ubl conjugation</keyword>
<evidence type="ECO:0000313" key="10">
    <source>
        <dbReference type="Proteomes" id="UP000187455"/>
    </source>
</evidence>
<dbReference type="GO" id="GO:0044233">
    <property type="term" value="C:mitochondria-associated endoplasmic reticulum membrane contact site"/>
    <property type="evidence" value="ECO:0007669"/>
    <property type="project" value="TreeGrafter"/>
</dbReference>
<dbReference type="EMBL" id="LSSL01007411">
    <property type="protein sequence ID" value="OLY78009.1"/>
    <property type="molecule type" value="Genomic_DNA"/>
</dbReference>
<evidence type="ECO:0000256" key="5">
    <source>
        <dbReference type="RuleBase" id="RU361202"/>
    </source>
</evidence>
<dbReference type="Gene3D" id="1.10.246.190">
    <property type="entry name" value="Autophagy protein Apg5, helix rich domain"/>
    <property type="match status" value="1"/>
</dbReference>
<feature type="domain" description="Autophagy protein ATG5 alpha-helical bundle region" evidence="7">
    <location>
        <begin position="187"/>
        <end position="236"/>
    </location>
</feature>
<dbReference type="Pfam" id="PF20638">
    <property type="entry name" value="ATG5_UblA"/>
    <property type="match status" value="1"/>
</dbReference>
<dbReference type="Pfam" id="PF20637">
    <property type="entry name" value="ATG5_HBR"/>
    <property type="match status" value="1"/>
</dbReference>
<feature type="domain" description="Autophagy protein ATG5 UblB" evidence="6">
    <location>
        <begin position="271"/>
        <end position="393"/>
    </location>
</feature>
<dbReference type="STRING" id="133383.A0A1R0GMB0"/>
<dbReference type="OrthoDB" id="272162at2759"/>
<dbReference type="GO" id="GO:0006995">
    <property type="term" value="P:cellular response to nitrogen starvation"/>
    <property type="evidence" value="ECO:0007669"/>
    <property type="project" value="TreeGrafter"/>
</dbReference>
<sequence>MSKGQVSQEIEKRIYESSIPIRLKLDPTDSIELTSTSTLPNHFQTFHLLGHRNTYFPFLFKKIKEQWLIPLLLLENNPDSPKFSFNSPDFGGELGIKEQDFWLEYNGIPLKWHYPIGLLYDIEILGKSPKIVIEKSSSNLDRAIEAHLSATKPQNEPKKYPSAPWDLVLHIRKYPNDKLIKSPSPELLKNMFMFSLKEADFIRHGSSKRIMELSKVDQIELLDGLSSHKMSAFILVRHLLGLYTSKLDWSLIQLSPIFKSEKIPINLPKAIPVRLYFNDVESFSEDRYIIYQAPISPILSIPPKNDIFGEPHSVEYKFTSLLDSIQSIISDNESISKLVGKTDESSAKQNSNIEDWSLNWDCITQGISISWEIPLLWISDNLSYPDSFLHLVLTRSRR</sequence>
<comment type="function">
    <text evidence="5">Involved in cytoplasm to vacuole transport (Cvt) and autophagic vesicle formation.</text>
</comment>
<dbReference type="GO" id="GO:0005776">
    <property type="term" value="C:autophagosome"/>
    <property type="evidence" value="ECO:0007669"/>
    <property type="project" value="TreeGrafter"/>
</dbReference>
<evidence type="ECO:0000259" key="8">
    <source>
        <dbReference type="Pfam" id="PF20638"/>
    </source>
</evidence>
<dbReference type="GO" id="GO:0034727">
    <property type="term" value="P:piecemeal microautophagy of the nucleus"/>
    <property type="evidence" value="ECO:0007669"/>
    <property type="project" value="TreeGrafter"/>
</dbReference>
<keyword evidence="5" id="KW-0472">Membrane</keyword>
<dbReference type="Gene3D" id="3.10.20.620">
    <property type="match status" value="1"/>
</dbReference>
<dbReference type="Gene3D" id="3.10.20.90">
    <property type="entry name" value="Phosphatidylinositol 3-kinase Catalytic Subunit, Chain A, domain 1"/>
    <property type="match status" value="1"/>
</dbReference>
<name>A0A1R0GMB0_9FUNG</name>
<evidence type="ECO:0000256" key="2">
    <source>
        <dbReference type="ARBA" id="ARBA00022499"/>
    </source>
</evidence>
<evidence type="ECO:0000313" key="9">
    <source>
        <dbReference type="EMBL" id="OLY78009.1"/>
    </source>
</evidence>
<dbReference type="GO" id="GO:0019776">
    <property type="term" value="F:Atg8-family ligase activity"/>
    <property type="evidence" value="ECO:0007669"/>
    <property type="project" value="TreeGrafter"/>
</dbReference>
<dbReference type="InterPro" id="IPR007239">
    <property type="entry name" value="Atg5"/>
</dbReference>
<dbReference type="Proteomes" id="UP000187455">
    <property type="component" value="Unassembled WGS sequence"/>
</dbReference>
<dbReference type="PANTHER" id="PTHR13040">
    <property type="entry name" value="AUTOPHAGY PROTEIN 5"/>
    <property type="match status" value="1"/>
</dbReference>
<keyword evidence="2 5" id="KW-1017">Isopeptide bond</keyword>
<comment type="subunit">
    <text evidence="5">Conjugated with ATG12.</text>
</comment>
<dbReference type="GO" id="GO:0034274">
    <property type="term" value="C:Atg12-Atg5-Atg16 complex"/>
    <property type="evidence" value="ECO:0007669"/>
    <property type="project" value="TreeGrafter"/>
</dbReference>
<dbReference type="GO" id="GO:0061908">
    <property type="term" value="C:phagophore"/>
    <property type="evidence" value="ECO:0007669"/>
    <property type="project" value="TreeGrafter"/>
</dbReference>
<keyword evidence="10" id="KW-1185">Reference proteome</keyword>
<dbReference type="InterPro" id="IPR048939">
    <property type="entry name" value="ATG5_UblA"/>
</dbReference>
<comment type="caution">
    <text evidence="9">The sequence shown here is derived from an EMBL/GenBank/DDBJ whole genome shotgun (WGS) entry which is preliminary data.</text>
</comment>
<feature type="domain" description="Autophagy protein ATG5 UblA" evidence="8">
    <location>
        <begin position="14"/>
        <end position="170"/>
    </location>
</feature>
<proteinExistence type="inferred from homology"/>
<dbReference type="InterPro" id="IPR048318">
    <property type="entry name" value="ATG5_UblB"/>
</dbReference>
<dbReference type="GO" id="GO:0000422">
    <property type="term" value="P:autophagy of mitochondrion"/>
    <property type="evidence" value="ECO:0007669"/>
    <property type="project" value="TreeGrafter"/>
</dbReference>
<dbReference type="AlphaFoldDB" id="A0A1R0GMB0"/>
<gene>
    <name evidence="9" type="ORF">AYI68_g7952</name>
</gene>
<dbReference type="InterPro" id="IPR042526">
    <property type="entry name" value="Atg5_HR"/>
</dbReference>
<protein>
    <recommendedName>
        <fullName evidence="5">Autophagy protein 5</fullName>
    </recommendedName>
</protein>
<dbReference type="Pfam" id="PF04106">
    <property type="entry name" value="ATG5_UblB"/>
    <property type="match status" value="1"/>
</dbReference>
<dbReference type="GO" id="GO:0034045">
    <property type="term" value="C:phagophore assembly site membrane"/>
    <property type="evidence" value="ECO:0007669"/>
    <property type="project" value="UniProtKB-SubCell"/>
</dbReference>
<evidence type="ECO:0000256" key="4">
    <source>
        <dbReference type="ARBA" id="ARBA00023006"/>
    </source>
</evidence>
<evidence type="ECO:0000256" key="3">
    <source>
        <dbReference type="ARBA" id="ARBA00022843"/>
    </source>
</evidence>